<evidence type="ECO:0000313" key="3">
    <source>
        <dbReference type="Proteomes" id="UP001596378"/>
    </source>
</evidence>
<dbReference type="PANTHER" id="PTHR35024">
    <property type="entry name" value="HYPOTHETICAL CYTOSOLIC PROTEIN"/>
    <property type="match status" value="1"/>
</dbReference>
<keyword evidence="3" id="KW-1185">Reference proteome</keyword>
<accession>A0ABW2FNN8</accession>
<comment type="similarity">
    <text evidence="1">Belongs to the bactofilin family.</text>
</comment>
<dbReference type="Pfam" id="PF04519">
    <property type="entry name" value="Bactofilin"/>
    <property type="match status" value="1"/>
</dbReference>
<reference evidence="3" key="1">
    <citation type="journal article" date="2019" name="Int. J. Syst. Evol. Microbiol.">
        <title>The Global Catalogue of Microorganisms (GCM) 10K type strain sequencing project: providing services to taxonomists for standard genome sequencing and annotation.</title>
        <authorList>
            <consortium name="The Broad Institute Genomics Platform"/>
            <consortium name="The Broad Institute Genome Sequencing Center for Infectious Disease"/>
            <person name="Wu L."/>
            <person name="Ma J."/>
        </authorList>
    </citation>
    <scope>NUCLEOTIDE SEQUENCE [LARGE SCALE GENOMIC DNA]</scope>
    <source>
        <strain evidence="3">KCTC 12907</strain>
    </source>
</reference>
<sequence length="143" mass="14773">MFGRKRRARVTDTLIGAGTEFNGLMKSEADVRIEGAYQGDIESKGNIVIGESGVARSNLAAREVTIAGKVYGDVHTFGKLVITATGQLHGNAQSAVLLVQEGGILNGSSRMDKGDKKPAGSELTVTGVSAGAVLSEKKAKQAG</sequence>
<dbReference type="EMBL" id="JBHTAI010000036">
    <property type="protein sequence ID" value="MFC7153514.1"/>
    <property type="molecule type" value="Genomic_DNA"/>
</dbReference>
<evidence type="ECO:0000256" key="1">
    <source>
        <dbReference type="ARBA" id="ARBA00044755"/>
    </source>
</evidence>
<dbReference type="PANTHER" id="PTHR35024:SF4">
    <property type="entry name" value="POLYMER-FORMING CYTOSKELETAL PROTEIN"/>
    <property type="match status" value="1"/>
</dbReference>
<evidence type="ECO:0000313" key="2">
    <source>
        <dbReference type="EMBL" id="MFC7153514.1"/>
    </source>
</evidence>
<dbReference type="Proteomes" id="UP001596378">
    <property type="component" value="Unassembled WGS sequence"/>
</dbReference>
<organism evidence="2 3">
    <name type="scientific">Cohnella cellulosilytica</name>
    <dbReference type="NCBI Taxonomy" id="986710"/>
    <lineage>
        <taxon>Bacteria</taxon>
        <taxon>Bacillati</taxon>
        <taxon>Bacillota</taxon>
        <taxon>Bacilli</taxon>
        <taxon>Bacillales</taxon>
        <taxon>Paenibacillaceae</taxon>
        <taxon>Cohnella</taxon>
    </lineage>
</organism>
<name>A0ABW2FNN8_9BACL</name>
<comment type="caution">
    <text evidence="2">The sequence shown here is derived from an EMBL/GenBank/DDBJ whole genome shotgun (WGS) entry which is preliminary data.</text>
</comment>
<dbReference type="RefSeq" id="WP_378052074.1">
    <property type="nucleotide sequence ID" value="NZ_JBHMDN010000042.1"/>
</dbReference>
<gene>
    <name evidence="2" type="ORF">ACFQMJ_33730</name>
</gene>
<dbReference type="InterPro" id="IPR007607">
    <property type="entry name" value="BacA/B"/>
</dbReference>
<proteinExistence type="inferred from homology"/>
<protein>
    <submittedName>
        <fullName evidence="2">Polymer-forming cytoskeletal protein</fullName>
    </submittedName>
</protein>